<evidence type="ECO:0000313" key="1">
    <source>
        <dbReference type="EMBL" id="KAJ9595740.1"/>
    </source>
</evidence>
<evidence type="ECO:0000313" key="2">
    <source>
        <dbReference type="Proteomes" id="UP001233999"/>
    </source>
</evidence>
<name>A0AAD8ABP1_DIPPU</name>
<keyword evidence="2" id="KW-1185">Reference proteome</keyword>
<reference evidence="1" key="2">
    <citation type="submission" date="2023-05" db="EMBL/GenBank/DDBJ databases">
        <authorList>
            <person name="Fouks B."/>
        </authorList>
    </citation>
    <scope>NUCLEOTIDE SEQUENCE</scope>
    <source>
        <strain evidence="1">Stay&amp;Tobe</strain>
        <tissue evidence="1">Testes</tissue>
    </source>
</reference>
<proteinExistence type="predicted"/>
<dbReference type="EMBL" id="JASPKZ010002317">
    <property type="protein sequence ID" value="KAJ9595740.1"/>
    <property type="molecule type" value="Genomic_DNA"/>
</dbReference>
<comment type="caution">
    <text evidence="1">The sequence shown here is derived from an EMBL/GenBank/DDBJ whole genome shotgun (WGS) entry which is preliminary data.</text>
</comment>
<accession>A0AAD8ABP1</accession>
<protein>
    <submittedName>
        <fullName evidence="1">Uncharacterized protein</fullName>
    </submittedName>
</protein>
<feature type="non-terminal residue" evidence="1">
    <location>
        <position position="65"/>
    </location>
</feature>
<reference evidence="1" key="1">
    <citation type="journal article" date="2023" name="IScience">
        <title>Live-bearing cockroach genome reveals convergent evolutionary mechanisms linked to viviparity in insects and beyond.</title>
        <authorList>
            <person name="Fouks B."/>
            <person name="Harrison M.C."/>
            <person name="Mikhailova A.A."/>
            <person name="Marchal E."/>
            <person name="English S."/>
            <person name="Carruthers M."/>
            <person name="Jennings E.C."/>
            <person name="Chiamaka E.L."/>
            <person name="Frigard R.A."/>
            <person name="Pippel M."/>
            <person name="Attardo G.M."/>
            <person name="Benoit J.B."/>
            <person name="Bornberg-Bauer E."/>
            <person name="Tobe S.S."/>
        </authorList>
    </citation>
    <scope>NUCLEOTIDE SEQUENCE</scope>
    <source>
        <strain evidence="1">Stay&amp;Tobe</strain>
    </source>
</reference>
<dbReference type="AlphaFoldDB" id="A0AAD8ABP1"/>
<dbReference type="Proteomes" id="UP001233999">
    <property type="component" value="Unassembled WGS sequence"/>
</dbReference>
<organism evidence="1 2">
    <name type="scientific">Diploptera punctata</name>
    <name type="common">Pacific beetle cockroach</name>
    <dbReference type="NCBI Taxonomy" id="6984"/>
    <lineage>
        <taxon>Eukaryota</taxon>
        <taxon>Metazoa</taxon>
        <taxon>Ecdysozoa</taxon>
        <taxon>Arthropoda</taxon>
        <taxon>Hexapoda</taxon>
        <taxon>Insecta</taxon>
        <taxon>Pterygota</taxon>
        <taxon>Neoptera</taxon>
        <taxon>Polyneoptera</taxon>
        <taxon>Dictyoptera</taxon>
        <taxon>Blattodea</taxon>
        <taxon>Blaberoidea</taxon>
        <taxon>Blaberidae</taxon>
        <taxon>Diplopterinae</taxon>
        <taxon>Diploptera</taxon>
    </lineage>
</organism>
<gene>
    <name evidence="1" type="ORF">L9F63_013059</name>
</gene>
<sequence length="65" mass="7741">MQSLRKDDIFNMEFNHIRFLMLINTLIISSRGDDTYSEVICYNCNSYYNKSCETPDTQMVKFITK</sequence>